<protein>
    <submittedName>
        <fullName evidence="4">Uncharacterized protein</fullName>
    </submittedName>
</protein>
<evidence type="ECO:0000259" key="2">
    <source>
        <dbReference type="Pfam" id="PF01345"/>
    </source>
</evidence>
<feature type="signal peptide" evidence="1">
    <location>
        <begin position="1"/>
        <end position="25"/>
    </location>
</feature>
<dbReference type="NCBIfam" id="TIGR01451">
    <property type="entry name" value="B_ant_repeat"/>
    <property type="match status" value="1"/>
</dbReference>
<evidence type="ECO:0000256" key="1">
    <source>
        <dbReference type="SAM" id="SignalP"/>
    </source>
</evidence>
<feature type="domain" description="DUF11" evidence="2">
    <location>
        <begin position="552"/>
        <end position="633"/>
    </location>
</feature>
<evidence type="ECO:0000259" key="3">
    <source>
        <dbReference type="Pfam" id="PF20009"/>
    </source>
</evidence>
<accession>A0A1Y1QJY9</accession>
<dbReference type="Proteomes" id="UP000192491">
    <property type="component" value="Unassembled WGS sequence"/>
</dbReference>
<gene>
    <name evidence="4" type="ORF">BWK73_28495</name>
</gene>
<feature type="domain" description="GEVED" evidence="3">
    <location>
        <begin position="426"/>
        <end position="506"/>
    </location>
</feature>
<name>A0A1Y1QJY9_9GAMM</name>
<sequence length="634" mass="65829">MIKKTTTHLSSVGVALLLAAPSVYAVCPVGTSTVNFTWDGAGSGNNAVWNYGNSSNTYTVNYTDTNGSPAAVDITMSLRDPNNINVDPDVRDAGKHHYDPAGGCLPNPDPLIQPPAVDEWPSNGSIDDPWDSDCYGQPSSLVTGTRMAYGPGFLTWVSLSSDHNQEMFLDFSFSRPAHLMDNFTIGDIDAAGLLYTYNNFHASESPGNSFQDEVGFKASMNGTDVPISIFNPGSALTVTGAIARANYNSAQNNNVAPTDPLGTISAASTAPIDKFSIMYSNGQDDAADEQANPNLYSWWSGTHGATNGASDNHAVRVSGFTFCMAEPPKDFGDAPATYPTLKANNGANHLMSQQLYLGNCVDGDSDGQVTATPSGDDSATGSVTYGTCATAGADEDAITPVSLTDGQTAPSINVKTHNTTGADATLACWIDYNGDKTFDNATERASTAVANNATTATLTLPNVPATASTTTGGSTVMRCRLASTASEISNATGAANTGEIEDHPVTLTAAPPACATITNTTNVTKITETDSNAANNTASAAIQANCAVSKTDLKVTKTASKTTVRHGDTVTYTITLENDSDVIATAVKVGDNLPSSLTFVSATPSQGTFANGVWDVGNVAARAKLTLMLEVTVK</sequence>
<comment type="caution">
    <text evidence="4">The sequence shown here is derived from an EMBL/GenBank/DDBJ whole genome shotgun (WGS) entry which is preliminary data.</text>
</comment>
<dbReference type="Pfam" id="PF01345">
    <property type="entry name" value="DUF11"/>
    <property type="match status" value="1"/>
</dbReference>
<dbReference type="Pfam" id="PF20009">
    <property type="entry name" value="GEVED"/>
    <property type="match status" value="1"/>
</dbReference>
<organism evidence="4 5">
    <name type="scientific">Thiothrix lacustris</name>
    <dbReference type="NCBI Taxonomy" id="525917"/>
    <lineage>
        <taxon>Bacteria</taxon>
        <taxon>Pseudomonadati</taxon>
        <taxon>Pseudomonadota</taxon>
        <taxon>Gammaproteobacteria</taxon>
        <taxon>Thiotrichales</taxon>
        <taxon>Thiotrichaceae</taxon>
        <taxon>Thiothrix</taxon>
    </lineage>
</organism>
<dbReference type="InterPro" id="IPR045474">
    <property type="entry name" value="GEVED"/>
</dbReference>
<dbReference type="AlphaFoldDB" id="A0A1Y1QJY9"/>
<evidence type="ECO:0000313" key="5">
    <source>
        <dbReference type="Proteomes" id="UP000192491"/>
    </source>
</evidence>
<dbReference type="Gene3D" id="2.60.40.1170">
    <property type="entry name" value="Mu homology domain, subdomain B"/>
    <property type="match status" value="1"/>
</dbReference>
<dbReference type="InterPro" id="IPR047589">
    <property type="entry name" value="DUF11_rpt"/>
</dbReference>
<dbReference type="InterPro" id="IPR001434">
    <property type="entry name" value="OmcB-like_DUF11"/>
</dbReference>
<dbReference type="EMBL" id="MTEJ01000213">
    <property type="protein sequence ID" value="OQX07306.1"/>
    <property type="molecule type" value="Genomic_DNA"/>
</dbReference>
<evidence type="ECO:0000313" key="4">
    <source>
        <dbReference type="EMBL" id="OQX07306.1"/>
    </source>
</evidence>
<keyword evidence="1" id="KW-0732">Signal</keyword>
<proteinExistence type="predicted"/>
<feature type="chain" id="PRO_5013231441" evidence="1">
    <location>
        <begin position="26"/>
        <end position="634"/>
    </location>
</feature>
<reference evidence="4 5" key="1">
    <citation type="submission" date="2017-01" db="EMBL/GenBank/DDBJ databases">
        <title>Novel large sulfur bacteria in the metagenomes of groundwater-fed chemosynthetic microbial mats in the Lake Huron basin.</title>
        <authorList>
            <person name="Sharrar A.M."/>
            <person name="Flood B.E."/>
            <person name="Bailey J.V."/>
            <person name="Jones D.S."/>
            <person name="Biddanda B."/>
            <person name="Ruberg S.A."/>
            <person name="Marcus D.N."/>
            <person name="Dick G.J."/>
        </authorList>
    </citation>
    <scope>NUCLEOTIDE SEQUENCE [LARGE SCALE GENOMIC DNA]</scope>
    <source>
        <strain evidence="4">A8</strain>
    </source>
</reference>